<keyword evidence="4 12" id="KW-0812">Transmembrane</keyword>
<dbReference type="PANTHER" id="PTHR11690:SF248">
    <property type="entry name" value="PICKPOCKET 17, ISOFORM A"/>
    <property type="match status" value="1"/>
</dbReference>
<proteinExistence type="inferred from homology"/>
<keyword evidence="8 14" id="KW-0472">Membrane</keyword>
<keyword evidence="2 12" id="KW-0813">Transport</keyword>
<evidence type="ECO:0000256" key="1">
    <source>
        <dbReference type="ARBA" id="ARBA00004141"/>
    </source>
</evidence>
<dbReference type="GO" id="GO:0015280">
    <property type="term" value="F:ligand-gated sodium channel activity"/>
    <property type="evidence" value="ECO:0007669"/>
    <property type="project" value="TreeGrafter"/>
</dbReference>
<name>A0AAN8GAP7_PATCE</name>
<dbReference type="InterPro" id="IPR020903">
    <property type="entry name" value="ENaC_CS"/>
</dbReference>
<comment type="caution">
    <text evidence="15">The sequence shown here is derived from an EMBL/GenBank/DDBJ whole genome shotgun (WGS) entry which is preliminary data.</text>
</comment>
<dbReference type="FunFam" id="1.10.287.770:FF:000001">
    <property type="entry name" value="Acid-sensing ion channel subunit 1"/>
    <property type="match status" value="1"/>
</dbReference>
<keyword evidence="16" id="KW-1185">Reference proteome</keyword>
<evidence type="ECO:0000256" key="3">
    <source>
        <dbReference type="ARBA" id="ARBA00022461"/>
    </source>
</evidence>
<gene>
    <name evidence="15" type="ORF">SNE40_020338</name>
</gene>
<sequence>MKGGCCCGTPEENTFSKRGSDFIENSSCGGVPNIYRARSCFKRFLWILLVLGGFGMTGWQCYEIIMKYYSNETATGITVSYNSTIIFPAVTICNLNPIRLSAAHLNPELHALFVQNYQLNGDASTVTRNPTTTPATTTTSTTTKAPGGLLGGGGGLIGGVLDGVGDLLTDVVDGVDNTLGSVGDIVGNVVDTSWVDKLNSSDYYETKSQFLQNEEAFVNAYSKTNQTTKEAMGHQLSTALLSCDYAGFPCSPQNFSFFTDPRYGNCFTFNTGVLAPVATIAKTGPSHGLSFELYIEHDEYIKELSASAGIKLLMHNQSYMPFPADNGLDLEPGRRSSVSLSLLQVERTEPPHGTCHEFSRDEGIQVNAYSELKSLPIEYTDEACYKTCLQLNIIKTCGCCYPYQPCSGVALQSGLDMHDDTQFCNISNTDTTSCIKGIQSRYNKNDLGCSDICKPSCRELMYNAQISSSLWPTNPGMSDLIDRLKVNDPSLKPKLGNMTEDEKRTFIRDNVLKVDIYYQKLNYETISTTPSYMLEDLLSDIGGQLGLFLGLSVVTMMEFVELFVDLFIISIFKCCNPATKVASDKSAWK</sequence>
<evidence type="ECO:0000256" key="8">
    <source>
        <dbReference type="ARBA" id="ARBA00023136"/>
    </source>
</evidence>
<evidence type="ECO:0000256" key="5">
    <source>
        <dbReference type="ARBA" id="ARBA00022989"/>
    </source>
</evidence>
<evidence type="ECO:0000256" key="13">
    <source>
        <dbReference type="SAM" id="MobiDB-lite"/>
    </source>
</evidence>
<comment type="similarity">
    <text evidence="12">Belongs to the amiloride-sensitive sodium channel (TC 1.A.6) family.</text>
</comment>
<keyword evidence="10 12" id="KW-0739">Sodium transport</keyword>
<keyword evidence="3 12" id="KW-0894">Sodium channel</keyword>
<dbReference type="PROSITE" id="PS01206">
    <property type="entry name" value="ASC"/>
    <property type="match status" value="1"/>
</dbReference>
<evidence type="ECO:0000256" key="4">
    <source>
        <dbReference type="ARBA" id="ARBA00022692"/>
    </source>
</evidence>
<keyword evidence="7 12" id="KW-0406">Ion transport</keyword>
<accession>A0AAN8GAP7</accession>
<organism evidence="15 16">
    <name type="scientific">Patella caerulea</name>
    <name type="common">Rayed Mediterranean limpet</name>
    <dbReference type="NCBI Taxonomy" id="87958"/>
    <lineage>
        <taxon>Eukaryota</taxon>
        <taxon>Metazoa</taxon>
        <taxon>Spiralia</taxon>
        <taxon>Lophotrochozoa</taxon>
        <taxon>Mollusca</taxon>
        <taxon>Gastropoda</taxon>
        <taxon>Patellogastropoda</taxon>
        <taxon>Patelloidea</taxon>
        <taxon>Patellidae</taxon>
        <taxon>Patella</taxon>
    </lineage>
</organism>
<dbReference type="PANTHER" id="PTHR11690">
    <property type="entry name" value="AMILORIDE-SENSITIVE SODIUM CHANNEL-RELATED"/>
    <property type="match status" value="1"/>
</dbReference>
<keyword evidence="5 14" id="KW-1133">Transmembrane helix</keyword>
<feature type="region of interest" description="Disordered" evidence="13">
    <location>
        <begin position="124"/>
        <end position="144"/>
    </location>
</feature>
<dbReference type="InterPro" id="IPR001873">
    <property type="entry name" value="ENaC"/>
</dbReference>
<dbReference type="PRINTS" id="PR01078">
    <property type="entry name" value="AMINACHANNEL"/>
</dbReference>
<dbReference type="Proteomes" id="UP001347796">
    <property type="component" value="Unassembled WGS sequence"/>
</dbReference>
<evidence type="ECO:0000256" key="11">
    <source>
        <dbReference type="ARBA" id="ARBA00023303"/>
    </source>
</evidence>
<protein>
    <submittedName>
        <fullName evidence="15">Uncharacterized protein</fullName>
    </submittedName>
</protein>
<dbReference type="AlphaFoldDB" id="A0AAN8GAP7"/>
<keyword evidence="9" id="KW-0325">Glycoprotein</keyword>
<feature type="transmembrane region" description="Helical" evidence="14">
    <location>
        <begin position="44"/>
        <end position="65"/>
    </location>
</feature>
<dbReference type="Gene3D" id="2.60.470.10">
    <property type="entry name" value="Acid-sensing ion channels like domains"/>
    <property type="match status" value="1"/>
</dbReference>
<evidence type="ECO:0000256" key="6">
    <source>
        <dbReference type="ARBA" id="ARBA00023053"/>
    </source>
</evidence>
<dbReference type="GO" id="GO:0005886">
    <property type="term" value="C:plasma membrane"/>
    <property type="evidence" value="ECO:0007669"/>
    <property type="project" value="TreeGrafter"/>
</dbReference>
<evidence type="ECO:0000256" key="14">
    <source>
        <dbReference type="SAM" id="Phobius"/>
    </source>
</evidence>
<evidence type="ECO:0000256" key="7">
    <source>
        <dbReference type="ARBA" id="ARBA00023065"/>
    </source>
</evidence>
<evidence type="ECO:0000256" key="2">
    <source>
        <dbReference type="ARBA" id="ARBA00022448"/>
    </source>
</evidence>
<evidence type="ECO:0000256" key="12">
    <source>
        <dbReference type="RuleBase" id="RU000679"/>
    </source>
</evidence>
<feature type="compositionally biased region" description="Low complexity" evidence="13">
    <location>
        <begin position="124"/>
        <end position="143"/>
    </location>
</feature>
<dbReference type="Gene3D" id="1.10.287.770">
    <property type="entry name" value="YojJ-like"/>
    <property type="match status" value="1"/>
</dbReference>
<reference evidence="15 16" key="1">
    <citation type="submission" date="2024-01" db="EMBL/GenBank/DDBJ databases">
        <title>The genome of the rayed Mediterranean limpet Patella caerulea (Linnaeus, 1758).</title>
        <authorList>
            <person name="Anh-Thu Weber A."/>
            <person name="Halstead-Nussloch G."/>
        </authorList>
    </citation>
    <scope>NUCLEOTIDE SEQUENCE [LARGE SCALE GENOMIC DNA]</scope>
    <source>
        <strain evidence="15">AATW-2023a</strain>
        <tissue evidence="15">Whole specimen</tissue>
    </source>
</reference>
<keyword evidence="6" id="KW-0915">Sodium</keyword>
<keyword evidence="11 12" id="KW-0407">Ion channel</keyword>
<evidence type="ECO:0000313" key="16">
    <source>
        <dbReference type="Proteomes" id="UP001347796"/>
    </source>
</evidence>
<evidence type="ECO:0000256" key="9">
    <source>
        <dbReference type="ARBA" id="ARBA00023180"/>
    </source>
</evidence>
<evidence type="ECO:0000313" key="15">
    <source>
        <dbReference type="EMBL" id="KAK6169255.1"/>
    </source>
</evidence>
<dbReference type="Pfam" id="PF00858">
    <property type="entry name" value="ASC"/>
    <property type="match status" value="1"/>
</dbReference>
<comment type="subcellular location">
    <subcellularLocation>
        <location evidence="1">Membrane</location>
        <topology evidence="1">Multi-pass membrane protein</topology>
    </subcellularLocation>
</comment>
<dbReference type="EMBL" id="JAZGQO010000015">
    <property type="protein sequence ID" value="KAK6169255.1"/>
    <property type="molecule type" value="Genomic_DNA"/>
</dbReference>
<evidence type="ECO:0000256" key="10">
    <source>
        <dbReference type="ARBA" id="ARBA00023201"/>
    </source>
</evidence>